<protein>
    <submittedName>
        <fullName evidence="1">Uncharacterized protein</fullName>
    </submittedName>
</protein>
<evidence type="ECO:0000313" key="1">
    <source>
        <dbReference type="EMBL" id="QJA44048.1"/>
    </source>
</evidence>
<gene>
    <name evidence="1" type="ORF">TM448A00065_0094</name>
    <name evidence="2" type="ORF">TM448B00134_0013</name>
</gene>
<organism evidence="1">
    <name type="scientific">viral metagenome</name>
    <dbReference type="NCBI Taxonomy" id="1070528"/>
    <lineage>
        <taxon>unclassified sequences</taxon>
        <taxon>metagenomes</taxon>
        <taxon>organismal metagenomes</taxon>
    </lineage>
</organism>
<sequence length="190" mass="21713">MSDIPRPAKGVRPLLDFEAGRSLASELQPMVDELRQIRTDFGIAIYRVFLVWARWSGERRGDGRLIVADRQEILPTPKVADISSVGQMLRAFGVVEEGGVTVSRITKEWSEDVLMGLRDGYVDGSTRLGRTLQPDVEFWWEIIEQRDREMARPRRFRVSGTPTLTRSVFGWEVVLEKQDYDVDRSGTVTQ</sequence>
<evidence type="ECO:0000313" key="2">
    <source>
        <dbReference type="EMBL" id="QJH93719.1"/>
    </source>
</evidence>
<dbReference type="AlphaFoldDB" id="A0A6H1Z932"/>
<reference evidence="1" key="1">
    <citation type="submission" date="2020-03" db="EMBL/GenBank/DDBJ databases">
        <title>The deep terrestrial virosphere.</title>
        <authorList>
            <person name="Holmfeldt K."/>
            <person name="Nilsson E."/>
            <person name="Simone D."/>
            <person name="Lopez-Fernandez M."/>
            <person name="Wu X."/>
            <person name="de Brujin I."/>
            <person name="Lundin D."/>
            <person name="Andersson A."/>
            <person name="Bertilsson S."/>
            <person name="Dopson M."/>
        </authorList>
    </citation>
    <scope>NUCLEOTIDE SEQUENCE</scope>
    <source>
        <strain evidence="1">TM448A00065</strain>
        <strain evidence="2">TM448B00134</strain>
    </source>
</reference>
<dbReference type="EMBL" id="MT144591">
    <property type="protein sequence ID" value="QJH93719.1"/>
    <property type="molecule type" value="Genomic_DNA"/>
</dbReference>
<name>A0A6H1Z932_9ZZZZ</name>
<proteinExistence type="predicted"/>
<accession>A0A6H1Z932</accession>
<dbReference type="EMBL" id="MT143972">
    <property type="protein sequence ID" value="QJA44048.1"/>
    <property type="molecule type" value="Genomic_DNA"/>
</dbReference>